<evidence type="ECO:0000256" key="1">
    <source>
        <dbReference type="SAM" id="MobiDB-lite"/>
    </source>
</evidence>
<feature type="region of interest" description="Disordered" evidence="1">
    <location>
        <begin position="102"/>
        <end position="184"/>
    </location>
</feature>
<accession>A0AA36N1K7</accession>
<feature type="compositionally biased region" description="Low complexity" evidence="1">
    <location>
        <begin position="144"/>
        <end position="172"/>
    </location>
</feature>
<dbReference type="AlphaFoldDB" id="A0AA36N1K7"/>
<feature type="non-terminal residue" evidence="2">
    <location>
        <position position="1"/>
    </location>
</feature>
<keyword evidence="3" id="KW-1185">Reference proteome</keyword>
<organism evidence="2 3">
    <name type="scientific">Effrenium voratum</name>
    <dbReference type="NCBI Taxonomy" id="2562239"/>
    <lineage>
        <taxon>Eukaryota</taxon>
        <taxon>Sar</taxon>
        <taxon>Alveolata</taxon>
        <taxon>Dinophyceae</taxon>
        <taxon>Suessiales</taxon>
        <taxon>Symbiodiniaceae</taxon>
        <taxon>Effrenium</taxon>
    </lineage>
</organism>
<dbReference type="Proteomes" id="UP001178507">
    <property type="component" value="Unassembled WGS sequence"/>
</dbReference>
<gene>
    <name evidence="2" type="ORF">EVOR1521_LOCUS19554</name>
</gene>
<name>A0AA36N1K7_9DINO</name>
<dbReference type="InterPro" id="IPR011989">
    <property type="entry name" value="ARM-like"/>
</dbReference>
<feature type="compositionally biased region" description="Pro residues" evidence="1">
    <location>
        <begin position="107"/>
        <end position="128"/>
    </location>
</feature>
<protein>
    <submittedName>
        <fullName evidence="2">Uncharacterized protein</fullName>
    </submittedName>
</protein>
<dbReference type="InterPro" id="IPR016024">
    <property type="entry name" value="ARM-type_fold"/>
</dbReference>
<sequence length="184" mass="18578">QEQACGALANLGVHQQNMVEIAQLSGIGLVIASLKRFPTEPGVQENGCFALSKFLTMPNESYRQRMKAADAEAALDMIKNSKPSFDVKICCNVLLRRLGEEGGGAPAPSPGPGPCPGPGPGPGGPGPGPVMGSAGGFGGPPPGSSFGMGPPMGGMSPQQQQMQMQQQMAMQGWGKGGPGPGPGP</sequence>
<dbReference type="SUPFAM" id="SSF48371">
    <property type="entry name" value="ARM repeat"/>
    <property type="match status" value="1"/>
</dbReference>
<feature type="non-terminal residue" evidence="2">
    <location>
        <position position="184"/>
    </location>
</feature>
<evidence type="ECO:0000313" key="2">
    <source>
        <dbReference type="EMBL" id="CAJ1395030.1"/>
    </source>
</evidence>
<dbReference type="Gene3D" id="1.25.10.10">
    <property type="entry name" value="Leucine-rich Repeat Variant"/>
    <property type="match status" value="1"/>
</dbReference>
<reference evidence="2" key="1">
    <citation type="submission" date="2023-08" db="EMBL/GenBank/DDBJ databases">
        <authorList>
            <person name="Chen Y."/>
            <person name="Shah S."/>
            <person name="Dougan E. K."/>
            <person name="Thang M."/>
            <person name="Chan C."/>
        </authorList>
    </citation>
    <scope>NUCLEOTIDE SEQUENCE</scope>
</reference>
<comment type="caution">
    <text evidence="2">The sequence shown here is derived from an EMBL/GenBank/DDBJ whole genome shotgun (WGS) entry which is preliminary data.</text>
</comment>
<dbReference type="EMBL" id="CAUJNA010003033">
    <property type="protein sequence ID" value="CAJ1395030.1"/>
    <property type="molecule type" value="Genomic_DNA"/>
</dbReference>
<evidence type="ECO:0000313" key="3">
    <source>
        <dbReference type="Proteomes" id="UP001178507"/>
    </source>
</evidence>
<proteinExistence type="predicted"/>